<keyword evidence="2 6" id="KW-0812">Transmembrane</keyword>
<dbReference type="GO" id="GO:0016020">
    <property type="term" value="C:membrane"/>
    <property type="evidence" value="ECO:0007669"/>
    <property type="project" value="UniProtKB-SubCell"/>
</dbReference>
<feature type="transmembrane region" description="Helical" evidence="6">
    <location>
        <begin position="103"/>
        <end position="125"/>
    </location>
</feature>
<dbReference type="GeneID" id="300932249"/>
<dbReference type="OrthoDB" id="9808452at2"/>
<feature type="compositionally biased region" description="Polar residues" evidence="5">
    <location>
        <begin position="202"/>
        <end position="213"/>
    </location>
</feature>
<evidence type="ECO:0000313" key="8">
    <source>
        <dbReference type="EMBL" id="SDP92947.1"/>
    </source>
</evidence>
<feature type="domain" description="Yip1" evidence="7">
    <location>
        <begin position="7"/>
        <end position="180"/>
    </location>
</feature>
<sequence>MYANLYTLLTRPDRAWTAIRQDEERNSANYLPYLLLFSLLPAVCLFIGTHWMGWSLVDQERIRLEAISALQLSALIYVATLIGVGIMGYFLRYMSRTFKARPTFNQCIGFIAYACTPFFLAGIAGLYPTRWLAILVLLAACAHTSYLFYVGLPRFMRIDNQQGFLYASSMIGVGLLVVVTILVSAILFWTLTLEPDYQRTVQQDQSRGTQQERMQAPATDE</sequence>
<evidence type="ECO:0000259" key="7">
    <source>
        <dbReference type="Pfam" id="PF04893"/>
    </source>
</evidence>
<feature type="transmembrane region" description="Helical" evidence="6">
    <location>
        <begin position="131"/>
        <end position="152"/>
    </location>
</feature>
<feature type="transmembrane region" description="Helical" evidence="6">
    <location>
        <begin position="72"/>
        <end position="91"/>
    </location>
</feature>
<evidence type="ECO:0000256" key="3">
    <source>
        <dbReference type="ARBA" id="ARBA00022989"/>
    </source>
</evidence>
<evidence type="ECO:0000256" key="6">
    <source>
        <dbReference type="SAM" id="Phobius"/>
    </source>
</evidence>
<keyword evidence="9" id="KW-1185">Reference proteome</keyword>
<dbReference type="AlphaFoldDB" id="A0A1H0WQK7"/>
<evidence type="ECO:0000256" key="4">
    <source>
        <dbReference type="ARBA" id="ARBA00023136"/>
    </source>
</evidence>
<keyword evidence="4 6" id="KW-0472">Membrane</keyword>
<dbReference type="RefSeq" id="WP_090431346.1">
    <property type="nucleotide sequence ID" value="NZ_FNJJ01000007.1"/>
</dbReference>
<dbReference type="Pfam" id="PF04893">
    <property type="entry name" value="Yip1"/>
    <property type="match status" value="1"/>
</dbReference>
<evidence type="ECO:0000256" key="1">
    <source>
        <dbReference type="ARBA" id="ARBA00004141"/>
    </source>
</evidence>
<feature type="transmembrane region" description="Helical" evidence="6">
    <location>
        <begin position="164"/>
        <end position="189"/>
    </location>
</feature>
<evidence type="ECO:0000256" key="5">
    <source>
        <dbReference type="SAM" id="MobiDB-lite"/>
    </source>
</evidence>
<dbReference type="InterPro" id="IPR006977">
    <property type="entry name" value="Yip1_dom"/>
</dbReference>
<name>A0A1H0WQK7_9GAMM</name>
<gene>
    <name evidence="8" type="ORF">SAMN05216213_107264</name>
</gene>
<accession>A0A1H0WQK7</accession>
<proteinExistence type="predicted"/>
<keyword evidence="3 6" id="KW-1133">Transmembrane helix</keyword>
<feature type="region of interest" description="Disordered" evidence="5">
    <location>
        <begin position="202"/>
        <end position="221"/>
    </location>
</feature>
<protein>
    <recommendedName>
        <fullName evidence="7">Yip1 domain-containing protein</fullName>
    </recommendedName>
</protein>
<dbReference type="EMBL" id="FNJJ01000007">
    <property type="protein sequence ID" value="SDP92947.1"/>
    <property type="molecule type" value="Genomic_DNA"/>
</dbReference>
<evidence type="ECO:0000313" key="9">
    <source>
        <dbReference type="Proteomes" id="UP000199460"/>
    </source>
</evidence>
<dbReference type="Proteomes" id="UP000199460">
    <property type="component" value="Unassembled WGS sequence"/>
</dbReference>
<evidence type="ECO:0000256" key="2">
    <source>
        <dbReference type="ARBA" id="ARBA00022692"/>
    </source>
</evidence>
<comment type="subcellular location">
    <subcellularLocation>
        <location evidence="1">Membrane</location>
        <topology evidence="1">Multi-pass membrane protein</topology>
    </subcellularLocation>
</comment>
<feature type="transmembrane region" description="Helical" evidence="6">
    <location>
        <begin position="30"/>
        <end position="52"/>
    </location>
</feature>
<reference evidence="9" key="1">
    <citation type="submission" date="2016-10" db="EMBL/GenBank/DDBJ databases">
        <authorList>
            <person name="Varghese N."/>
            <person name="Submissions S."/>
        </authorList>
    </citation>
    <scope>NUCLEOTIDE SEQUENCE [LARGE SCALE GENOMIC DNA]</scope>
    <source>
        <strain evidence="9">JCM 18416</strain>
    </source>
</reference>
<organism evidence="8 9">
    <name type="scientific">Ectopseudomonas guguanensis</name>
    <dbReference type="NCBI Taxonomy" id="1198456"/>
    <lineage>
        <taxon>Bacteria</taxon>
        <taxon>Pseudomonadati</taxon>
        <taxon>Pseudomonadota</taxon>
        <taxon>Gammaproteobacteria</taxon>
        <taxon>Pseudomonadales</taxon>
        <taxon>Pseudomonadaceae</taxon>
        <taxon>Ectopseudomonas</taxon>
    </lineage>
</organism>